<dbReference type="PANTHER" id="PTHR42693:SF53">
    <property type="entry name" value="ENDO-4-O-SULFATASE"/>
    <property type="match status" value="1"/>
</dbReference>
<comment type="caution">
    <text evidence="5">The sequence shown here is derived from an EMBL/GenBank/DDBJ whole genome shotgun (WGS) entry which is preliminary data.</text>
</comment>
<gene>
    <name evidence="5" type="ORF">ACFQE1_01925</name>
</gene>
<dbReference type="Proteomes" id="UP001596328">
    <property type="component" value="Unassembled WGS sequence"/>
</dbReference>
<keyword evidence="6" id="KW-1185">Reference proteome</keyword>
<dbReference type="GO" id="GO:0016787">
    <property type="term" value="F:hydrolase activity"/>
    <property type="evidence" value="ECO:0007669"/>
    <property type="project" value="UniProtKB-KW"/>
</dbReference>
<evidence type="ECO:0000256" key="1">
    <source>
        <dbReference type="ARBA" id="ARBA00008779"/>
    </source>
</evidence>
<proteinExistence type="inferred from homology"/>
<evidence type="ECO:0000259" key="4">
    <source>
        <dbReference type="Pfam" id="PF00884"/>
    </source>
</evidence>
<feature type="domain" description="Sulfatase N-terminal" evidence="4">
    <location>
        <begin position="3"/>
        <end position="324"/>
    </location>
</feature>
<dbReference type="Gene3D" id="3.40.720.10">
    <property type="entry name" value="Alkaline Phosphatase, subunit A"/>
    <property type="match status" value="1"/>
</dbReference>
<keyword evidence="2" id="KW-0378">Hydrolase</keyword>
<dbReference type="CDD" id="cd16148">
    <property type="entry name" value="sulfatase_like"/>
    <property type="match status" value="1"/>
</dbReference>
<feature type="compositionally biased region" description="Basic and acidic residues" evidence="3">
    <location>
        <begin position="426"/>
        <end position="437"/>
    </location>
</feature>
<name>A0ABD5RW23_9EURY</name>
<evidence type="ECO:0000313" key="5">
    <source>
        <dbReference type="EMBL" id="MFC6723168.1"/>
    </source>
</evidence>
<dbReference type="InterPro" id="IPR000917">
    <property type="entry name" value="Sulfatase_N"/>
</dbReference>
<feature type="region of interest" description="Disordered" evidence="3">
    <location>
        <begin position="426"/>
        <end position="449"/>
    </location>
</feature>
<sequence>MKILHIDIDSLRPDHMGAYGYEQDTTPHIDALVDDGVAFTSAYAANSPCMPSRAGTMSGRYGIHNGVATHGRQGRILNSPHMRDNERYDRSWWQLPELFFNNRVQTVGVSSFPRHPAPWFYHLWHEYYQPQEPAEEGAYFQTPEASEITDIALECLDENLPDDIYLYVQYWNPHTPYTRSKKEVAEFEDPPMPPYPTKSQIEDHLEWEKWRSAAQVDIKSRADLAEVLARYDAEIKHVDKHVGRLIEMLRQNEIYDETLVIVTADHGEEFGENGLYSEHGTVSEGTQRIPLIFKPPAGESTDFGFRNHLTTNVDLAPTIADYCGLEPPATWQGDSLRPIIAGDEIGWRDHIVVEHGLYTAQRAIRTDRWKLVKTYNAGMWGDVIDEIELYDMETDQWEQTDLSADHPEVIERLTADMAVWTEQHEGRQEDALKKAAREGPAGMKFVRDG</sequence>
<dbReference type="SUPFAM" id="SSF53649">
    <property type="entry name" value="Alkaline phosphatase-like"/>
    <property type="match status" value="1"/>
</dbReference>
<dbReference type="AlphaFoldDB" id="A0ABD5RW23"/>
<evidence type="ECO:0000313" key="6">
    <source>
        <dbReference type="Proteomes" id="UP001596328"/>
    </source>
</evidence>
<protein>
    <submittedName>
        <fullName evidence="5">Sulfatase</fullName>
    </submittedName>
</protein>
<evidence type="ECO:0000256" key="2">
    <source>
        <dbReference type="ARBA" id="ARBA00022801"/>
    </source>
</evidence>
<organism evidence="5 6">
    <name type="scientific">Halobium palmae</name>
    <dbReference type="NCBI Taxonomy" id="1776492"/>
    <lineage>
        <taxon>Archaea</taxon>
        <taxon>Methanobacteriati</taxon>
        <taxon>Methanobacteriota</taxon>
        <taxon>Stenosarchaea group</taxon>
        <taxon>Halobacteria</taxon>
        <taxon>Halobacteriales</taxon>
        <taxon>Haloferacaceae</taxon>
        <taxon>Halobium</taxon>
    </lineage>
</organism>
<dbReference type="EMBL" id="JBHSWU010000006">
    <property type="protein sequence ID" value="MFC6723168.1"/>
    <property type="molecule type" value="Genomic_DNA"/>
</dbReference>
<dbReference type="PANTHER" id="PTHR42693">
    <property type="entry name" value="ARYLSULFATASE FAMILY MEMBER"/>
    <property type="match status" value="1"/>
</dbReference>
<comment type="similarity">
    <text evidence="1">Belongs to the sulfatase family.</text>
</comment>
<reference evidence="5 6" key="1">
    <citation type="journal article" date="2019" name="Int. J. Syst. Evol. Microbiol.">
        <title>The Global Catalogue of Microorganisms (GCM) 10K type strain sequencing project: providing services to taxonomists for standard genome sequencing and annotation.</title>
        <authorList>
            <consortium name="The Broad Institute Genomics Platform"/>
            <consortium name="The Broad Institute Genome Sequencing Center for Infectious Disease"/>
            <person name="Wu L."/>
            <person name="Ma J."/>
        </authorList>
    </citation>
    <scope>NUCLEOTIDE SEQUENCE [LARGE SCALE GENOMIC DNA]</scope>
    <source>
        <strain evidence="5 6">NBRC 111368</strain>
    </source>
</reference>
<accession>A0ABD5RW23</accession>
<dbReference type="InterPro" id="IPR050738">
    <property type="entry name" value="Sulfatase"/>
</dbReference>
<dbReference type="InterPro" id="IPR017850">
    <property type="entry name" value="Alkaline_phosphatase_core_sf"/>
</dbReference>
<evidence type="ECO:0000256" key="3">
    <source>
        <dbReference type="SAM" id="MobiDB-lite"/>
    </source>
</evidence>
<dbReference type="Pfam" id="PF00884">
    <property type="entry name" value="Sulfatase"/>
    <property type="match status" value="1"/>
</dbReference>